<evidence type="ECO:0000256" key="2">
    <source>
        <dbReference type="ARBA" id="ARBA00023015"/>
    </source>
</evidence>
<keyword evidence="2" id="KW-0805">Transcription regulation</keyword>
<feature type="non-terminal residue" evidence="6">
    <location>
        <position position="60"/>
    </location>
</feature>
<evidence type="ECO:0000313" key="6">
    <source>
        <dbReference type="EMBL" id="CAF4851161.1"/>
    </source>
</evidence>
<protein>
    <recommendedName>
        <fullName evidence="5">PAS domain-containing protein</fullName>
    </recommendedName>
</protein>
<name>A0A8S3BPT0_9BILA</name>
<evidence type="ECO:0000256" key="3">
    <source>
        <dbReference type="ARBA" id="ARBA00023163"/>
    </source>
</evidence>
<evidence type="ECO:0000256" key="1">
    <source>
        <dbReference type="ARBA" id="ARBA00004123"/>
    </source>
</evidence>
<dbReference type="InterPro" id="IPR000014">
    <property type="entry name" value="PAS"/>
</dbReference>
<evidence type="ECO:0000313" key="7">
    <source>
        <dbReference type="Proteomes" id="UP000676336"/>
    </source>
</evidence>
<keyword evidence="3" id="KW-0804">Transcription</keyword>
<organism evidence="6 7">
    <name type="scientific">Rotaria magnacalcarata</name>
    <dbReference type="NCBI Taxonomy" id="392030"/>
    <lineage>
        <taxon>Eukaryota</taxon>
        <taxon>Metazoa</taxon>
        <taxon>Spiralia</taxon>
        <taxon>Gnathifera</taxon>
        <taxon>Rotifera</taxon>
        <taxon>Eurotatoria</taxon>
        <taxon>Bdelloidea</taxon>
        <taxon>Philodinida</taxon>
        <taxon>Philodinidae</taxon>
        <taxon>Rotaria</taxon>
    </lineage>
</organism>
<proteinExistence type="predicted"/>
<dbReference type="GO" id="GO:0005634">
    <property type="term" value="C:nucleus"/>
    <property type="evidence" value="ECO:0007669"/>
    <property type="project" value="UniProtKB-SubCell"/>
</dbReference>
<dbReference type="InterPro" id="IPR035965">
    <property type="entry name" value="PAS-like_dom_sf"/>
</dbReference>
<evidence type="ECO:0000259" key="5">
    <source>
        <dbReference type="PROSITE" id="PS50112"/>
    </source>
</evidence>
<evidence type="ECO:0000256" key="4">
    <source>
        <dbReference type="ARBA" id="ARBA00023242"/>
    </source>
</evidence>
<sequence length="60" mass="6423">GIIICIGLGCAWGSRSSTQTTIEREINSQLAQILDGFLFVLGPDGKIMYISETASTYLGL</sequence>
<dbReference type="GO" id="GO:0000977">
    <property type="term" value="F:RNA polymerase II transcription regulatory region sequence-specific DNA binding"/>
    <property type="evidence" value="ECO:0007669"/>
    <property type="project" value="TreeGrafter"/>
</dbReference>
<comment type="caution">
    <text evidence="6">The sequence shown here is derived from an EMBL/GenBank/DDBJ whole genome shotgun (WGS) entry which is preliminary data.</text>
</comment>
<accession>A0A8S3BPT0</accession>
<dbReference type="PROSITE" id="PS50112">
    <property type="entry name" value="PAS"/>
    <property type="match status" value="1"/>
</dbReference>
<dbReference type="EMBL" id="CAJOBI010161066">
    <property type="protein sequence ID" value="CAF4851161.1"/>
    <property type="molecule type" value="Genomic_DNA"/>
</dbReference>
<dbReference type="Proteomes" id="UP000676336">
    <property type="component" value="Unassembled WGS sequence"/>
</dbReference>
<keyword evidence="4" id="KW-0539">Nucleus</keyword>
<gene>
    <name evidence="6" type="ORF">SMN809_LOCUS49403</name>
</gene>
<dbReference type="PANTHER" id="PTHR23043:SF36">
    <property type="entry name" value="PROTEIN SINGLE-MINDED"/>
    <property type="match status" value="1"/>
</dbReference>
<dbReference type="Gene3D" id="3.30.450.20">
    <property type="entry name" value="PAS domain"/>
    <property type="match status" value="1"/>
</dbReference>
<dbReference type="SUPFAM" id="SSF55785">
    <property type="entry name" value="PYP-like sensor domain (PAS domain)"/>
    <property type="match status" value="1"/>
</dbReference>
<feature type="non-terminal residue" evidence="6">
    <location>
        <position position="1"/>
    </location>
</feature>
<feature type="domain" description="PAS" evidence="5">
    <location>
        <begin position="26"/>
        <end position="60"/>
    </location>
</feature>
<dbReference type="PANTHER" id="PTHR23043">
    <property type="entry name" value="HYPOXIA-INDUCIBLE FACTOR 1 ALPHA"/>
    <property type="match status" value="1"/>
</dbReference>
<comment type="subcellular location">
    <subcellularLocation>
        <location evidence="1">Nucleus</location>
    </subcellularLocation>
</comment>
<reference evidence="6" key="1">
    <citation type="submission" date="2021-02" db="EMBL/GenBank/DDBJ databases">
        <authorList>
            <person name="Nowell W R."/>
        </authorList>
    </citation>
    <scope>NUCLEOTIDE SEQUENCE</scope>
</reference>
<dbReference type="AlphaFoldDB" id="A0A8S3BPT0"/>
<dbReference type="GO" id="GO:0000981">
    <property type="term" value="F:DNA-binding transcription factor activity, RNA polymerase II-specific"/>
    <property type="evidence" value="ECO:0007669"/>
    <property type="project" value="TreeGrafter"/>
</dbReference>